<protein>
    <recommendedName>
        <fullName evidence="4">Type II secretion system protein GspI C-terminal domain-containing protein</fullName>
    </recommendedName>
</protein>
<reference evidence="2 3" key="1">
    <citation type="journal article" date="2016" name="Nat. Commun.">
        <title>Thousands of microbial genomes shed light on interconnected biogeochemical processes in an aquifer system.</title>
        <authorList>
            <person name="Anantharaman K."/>
            <person name="Brown C.T."/>
            <person name="Hug L.A."/>
            <person name="Sharon I."/>
            <person name="Castelle C.J."/>
            <person name="Probst A.J."/>
            <person name="Thomas B.C."/>
            <person name="Singh A."/>
            <person name="Wilkins M.J."/>
            <person name="Karaoz U."/>
            <person name="Brodie E.L."/>
            <person name="Williams K.H."/>
            <person name="Hubbard S.S."/>
            <person name="Banfield J.F."/>
        </authorList>
    </citation>
    <scope>NUCLEOTIDE SEQUENCE [LARGE SCALE GENOMIC DNA]</scope>
</reference>
<evidence type="ECO:0008006" key="4">
    <source>
        <dbReference type="Google" id="ProtNLM"/>
    </source>
</evidence>
<keyword evidence="1" id="KW-0472">Membrane</keyword>
<evidence type="ECO:0000313" key="3">
    <source>
        <dbReference type="Proteomes" id="UP000177107"/>
    </source>
</evidence>
<evidence type="ECO:0000313" key="2">
    <source>
        <dbReference type="EMBL" id="OGG68682.1"/>
    </source>
</evidence>
<sequence>MRGFSYIELIVTLALVGVILTVFLALLSPLPLARVAEHRSIALAVAENELDALRAAGYGVLPESGSWSAPELALLPSGAGTRTVTDYNDTTKQVVVNVTWSEIESTTPYSITLSTLITIVGGIP</sequence>
<accession>A0A1F6E665</accession>
<comment type="caution">
    <text evidence="2">The sequence shown here is derived from an EMBL/GenBank/DDBJ whole genome shotgun (WGS) entry which is preliminary data.</text>
</comment>
<proteinExistence type="predicted"/>
<keyword evidence="1" id="KW-1133">Transmembrane helix</keyword>
<gene>
    <name evidence="2" type="ORF">A3C95_00790</name>
</gene>
<organism evidence="2 3">
    <name type="scientific">Candidatus Kaiserbacteria bacterium RIFCSPHIGHO2_02_FULL_56_30</name>
    <dbReference type="NCBI Taxonomy" id="1798499"/>
    <lineage>
        <taxon>Bacteria</taxon>
        <taxon>Candidatus Kaiseribacteriota</taxon>
    </lineage>
</organism>
<feature type="transmembrane region" description="Helical" evidence="1">
    <location>
        <begin position="6"/>
        <end position="27"/>
    </location>
</feature>
<dbReference type="EMBL" id="MFLM01000005">
    <property type="protein sequence ID" value="OGG68682.1"/>
    <property type="molecule type" value="Genomic_DNA"/>
</dbReference>
<dbReference type="Proteomes" id="UP000177107">
    <property type="component" value="Unassembled WGS sequence"/>
</dbReference>
<evidence type="ECO:0000256" key="1">
    <source>
        <dbReference type="SAM" id="Phobius"/>
    </source>
</evidence>
<name>A0A1F6E665_9BACT</name>
<dbReference type="STRING" id="1798499.A3C95_00790"/>
<dbReference type="InterPro" id="IPR012902">
    <property type="entry name" value="N_methyl_site"/>
</dbReference>
<keyword evidence="1" id="KW-0812">Transmembrane</keyword>
<dbReference type="NCBIfam" id="TIGR02532">
    <property type="entry name" value="IV_pilin_GFxxxE"/>
    <property type="match status" value="1"/>
</dbReference>
<dbReference type="AlphaFoldDB" id="A0A1F6E665"/>